<dbReference type="EMBL" id="JAHRHJ020000010">
    <property type="protein sequence ID" value="KAH9299693.1"/>
    <property type="molecule type" value="Genomic_DNA"/>
</dbReference>
<dbReference type="Proteomes" id="UP000824469">
    <property type="component" value="Unassembled WGS sequence"/>
</dbReference>
<organism evidence="2 3">
    <name type="scientific">Taxus chinensis</name>
    <name type="common">Chinese yew</name>
    <name type="synonym">Taxus wallichiana var. chinensis</name>
    <dbReference type="NCBI Taxonomy" id="29808"/>
    <lineage>
        <taxon>Eukaryota</taxon>
        <taxon>Viridiplantae</taxon>
        <taxon>Streptophyta</taxon>
        <taxon>Embryophyta</taxon>
        <taxon>Tracheophyta</taxon>
        <taxon>Spermatophyta</taxon>
        <taxon>Pinopsida</taxon>
        <taxon>Pinidae</taxon>
        <taxon>Conifers II</taxon>
        <taxon>Cupressales</taxon>
        <taxon>Taxaceae</taxon>
        <taxon>Taxus</taxon>
    </lineage>
</organism>
<protein>
    <submittedName>
        <fullName evidence="2">Uncharacterized protein</fullName>
    </submittedName>
</protein>
<accession>A0AA38FEH1</accession>
<dbReference type="AlphaFoldDB" id="A0AA38FEH1"/>
<feature type="compositionally biased region" description="Basic and acidic residues" evidence="1">
    <location>
        <begin position="80"/>
        <end position="90"/>
    </location>
</feature>
<evidence type="ECO:0000313" key="2">
    <source>
        <dbReference type="EMBL" id="KAH9299693.1"/>
    </source>
</evidence>
<comment type="caution">
    <text evidence="2">The sequence shown here is derived from an EMBL/GenBank/DDBJ whole genome shotgun (WGS) entry which is preliminary data.</text>
</comment>
<keyword evidence="3" id="KW-1185">Reference proteome</keyword>
<proteinExistence type="predicted"/>
<feature type="region of interest" description="Disordered" evidence="1">
    <location>
        <begin position="60"/>
        <end position="120"/>
    </location>
</feature>
<evidence type="ECO:0000313" key="3">
    <source>
        <dbReference type="Proteomes" id="UP000824469"/>
    </source>
</evidence>
<feature type="non-terminal residue" evidence="2">
    <location>
        <position position="508"/>
    </location>
</feature>
<name>A0AA38FEH1_TAXCH</name>
<feature type="compositionally biased region" description="Basic and acidic residues" evidence="1">
    <location>
        <begin position="110"/>
        <end position="120"/>
    </location>
</feature>
<gene>
    <name evidence="2" type="ORF">KI387_031375</name>
</gene>
<evidence type="ECO:0000256" key="1">
    <source>
        <dbReference type="SAM" id="MobiDB-lite"/>
    </source>
</evidence>
<reference evidence="2 3" key="1">
    <citation type="journal article" date="2021" name="Nat. Plants">
        <title>The Taxus genome provides insights into paclitaxel biosynthesis.</title>
        <authorList>
            <person name="Xiong X."/>
            <person name="Gou J."/>
            <person name="Liao Q."/>
            <person name="Li Y."/>
            <person name="Zhou Q."/>
            <person name="Bi G."/>
            <person name="Li C."/>
            <person name="Du R."/>
            <person name="Wang X."/>
            <person name="Sun T."/>
            <person name="Guo L."/>
            <person name="Liang H."/>
            <person name="Lu P."/>
            <person name="Wu Y."/>
            <person name="Zhang Z."/>
            <person name="Ro D.K."/>
            <person name="Shang Y."/>
            <person name="Huang S."/>
            <person name="Yan J."/>
        </authorList>
    </citation>
    <scope>NUCLEOTIDE SEQUENCE [LARGE SCALE GENOMIC DNA]</scope>
    <source>
        <strain evidence="2">Ta-2019</strain>
    </source>
</reference>
<sequence length="508" mass="56347">MEIATLLITALLGGRDKLRMSVVLFKDLLMHGMRYVEESAMYVRRDWYQFGQGMVNRGWDRSSGTGKGHRNDTNTGFSHNESDYHGHYTAEESWGGTQDAQERHKKLKRERSPESIQIKRSDDVSQKVIPIIPPSLVSEAKKTKKYAFDGVKFYLSKLDISEELSSPDLYSQCIALLGRECNVDSCKVNFSADMPSENHQLEVNTDAEDIISSFDSRRAFFPTLPENAAMELYKKKRKQIQNAAMVDISKNVQMFTTDQIDKSFATVVGSGESSVADNGKPLVEMTVDLEPESSSLQYTYFNSEAKISHFLNAAPRKDIKKGKEVSKTAFQVMVCHDQHKSHYDVDGGEISEQRNNFFPAENIKASKAGSDDSMGVALLKGDDNCSLSNFPTTDSCTPLGNTKSSVMVACIGIDAGDCKDDLEKLDVEHGGDASYSFQIQPSKVPTHASISCACTDYVGFGGSCFRCQSGNQPAAEECHDTPIQQSESLECTKITHEEALKFDFVDSK</sequence>
<dbReference type="OMA" id="QTMNLNE"/>